<evidence type="ECO:0000256" key="1">
    <source>
        <dbReference type="ARBA" id="ARBA00004442"/>
    </source>
</evidence>
<name>A0ABM8ZSL5_9VIBR</name>
<comment type="subcellular location">
    <subcellularLocation>
        <location evidence="1">Cell outer membrane</location>
    </subcellularLocation>
</comment>
<keyword evidence="4" id="KW-1134">Transmembrane beta strand</keyword>
<feature type="chain" id="PRO_5045159112" description="TolC family protein" evidence="8">
    <location>
        <begin position="41"/>
        <end position="496"/>
    </location>
</feature>
<protein>
    <recommendedName>
        <fullName evidence="11">TolC family protein</fullName>
    </recommendedName>
</protein>
<feature type="signal peptide" evidence="8">
    <location>
        <begin position="1"/>
        <end position="40"/>
    </location>
</feature>
<keyword evidence="7" id="KW-0998">Cell outer membrane</keyword>
<keyword evidence="6" id="KW-0472">Membrane</keyword>
<keyword evidence="10" id="KW-1185">Reference proteome</keyword>
<evidence type="ECO:0000256" key="7">
    <source>
        <dbReference type="ARBA" id="ARBA00023237"/>
    </source>
</evidence>
<organism evidence="9 10">
    <name type="scientific">Vibrio stylophorae</name>
    <dbReference type="NCBI Taxonomy" id="659351"/>
    <lineage>
        <taxon>Bacteria</taxon>
        <taxon>Pseudomonadati</taxon>
        <taxon>Pseudomonadota</taxon>
        <taxon>Gammaproteobacteria</taxon>
        <taxon>Vibrionales</taxon>
        <taxon>Vibrionaceae</taxon>
        <taxon>Vibrio</taxon>
    </lineage>
</organism>
<dbReference type="Pfam" id="PF02321">
    <property type="entry name" value="OEP"/>
    <property type="match status" value="2"/>
</dbReference>
<dbReference type="PANTHER" id="PTHR30026:SF5">
    <property type="entry name" value="ABC-TYPE EFFLUX SYSTEM SECRETIN COMPONENT"/>
    <property type="match status" value="1"/>
</dbReference>
<keyword evidence="3" id="KW-0813">Transport</keyword>
<proteinExistence type="inferred from homology"/>
<gene>
    <name evidence="9" type="ORF">VST7929_01119</name>
</gene>
<comment type="caution">
    <text evidence="9">The sequence shown here is derived from an EMBL/GenBank/DDBJ whole genome shotgun (WGS) entry which is preliminary data.</text>
</comment>
<evidence type="ECO:0000256" key="4">
    <source>
        <dbReference type="ARBA" id="ARBA00022452"/>
    </source>
</evidence>
<comment type="similarity">
    <text evidence="2">Belongs to the outer membrane factor (OMF) (TC 1.B.17) family.</text>
</comment>
<evidence type="ECO:0000256" key="5">
    <source>
        <dbReference type="ARBA" id="ARBA00022692"/>
    </source>
</evidence>
<evidence type="ECO:0000256" key="6">
    <source>
        <dbReference type="ARBA" id="ARBA00023136"/>
    </source>
</evidence>
<reference evidence="9" key="1">
    <citation type="submission" date="2021-11" db="EMBL/GenBank/DDBJ databases">
        <authorList>
            <person name="Rodrigo-Torres L."/>
            <person name="Arahal R. D."/>
            <person name="Lucena T."/>
        </authorList>
    </citation>
    <scope>NUCLEOTIDE SEQUENCE</scope>
    <source>
        <strain evidence="9">CECT 7929</strain>
    </source>
</reference>
<keyword evidence="8" id="KW-0732">Signal</keyword>
<dbReference type="EMBL" id="CAKLDI010000001">
    <property type="protein sequence ID" value="CAH0533255.1"/>
    <property type="molecule type" value="Genomic_DNA"/>
</dbReference>
<evidence type="ECO:0000313" key="10">
    <source>
        <dbReference type="Proteomes" id="UP000838672"/>
    </source>
</evidence>
<evidence type="ECO:0008006" key="11">
    <source>
        <dbReference type="Google" id="ProtNLM"/>
    </source>
</evidence>
<accession>A0ABM8ZSL5</accession>
<evidence type="ECO:0000256" key="3">
    <source>
        <dbReference type="ARBA" id="ARBA00022448"/>
    </source>
</evidence>
<evidence type="ECO:0000256" key="2">
    <source>
        <dbReference type="ARBA" id="ARBA00007613"/>
    </source>
</evidence>
<keyword evidence="5" id="KW-0812">Transmembrane</keyword>
<evidence type="ECO:0000256" key="8">
    <source>
        <dbReference type="SAM" id="SignalP"/>
    </source>
</evidence>
<evidence type="ECO:0000313" key="9">
    <source>
        <dbReference type="EMBL" id="CAH0533255.1"/>
    </source>
</evidence>
<dbReference type="InterPro" id="IPR051906">
    <property type="entry name" value="TolC-like"/>
</dbReference>
<sequence>MKPIDSFSLTRWRTATRHFRVLSLACTTMFASGWANTALAADIGFEQAWQLMLQNNHGIAAEQANVQRYAQLAEGTKAMDLPSVTLGANYTRLDQDITLSGQQLLDSTDAALPPPAMLPPTIAPIVGSLLGTTSTIAEKDILSSSVRVIWPIFTGGRIDAAQRAARGRLDEAKSHQAMALQGRYDDLSRYYFTVQLAKAVLQTRQEVEQGLAQHLDAAKKLEQQGQIAKVERLQAQAAFDKAIVDRQKAAHDLTMAKAAFAKQINQQTGQQSNQQNELSPGDPLFINAHLPPLHAFIEQTLATYPGLSLLDAKDSQAHSLVDAEKGKYYPNVYLYGDYNLYEDDSLASQMKPDWLVGVGVSIPLIDNTGRSEQLQAAHSAVLQVRHLKAQAKQNLALLVQKTYLEAQQAIDEANGLNSSIALAKENILLRQTAFAQGLGDSLDVVDAQLYLASVQTQQLVARYRYVIALNKLLALSGQTAQFAQYQQSSVAHVAAH</sequence>
<dbReference type="PANTHER" id="PTHR30026">
    <property type="entry name" value="OUTER MEMBRANE PROTEIN TOLC"/>
    <property type="match status" value="1"/>
</dbReference>
<dbReference type="Proteomes" id="UP000838672">
    <property type="component" value="Unassembled WGS sequence"/>
</dbReference>
<dbReference type="InterPro" id="IPR003423">
    <property type="entry name" value="OMP_efflux"/>
</dbReference>
<dbReference type="Gene3D" id="1.20.1600.10">
    <property type="entry name" value="Outer membrane efflux proteins (OEP)"/>
    <property type="match status" value="1"/>
</dbReference>
<dbReference type="SUPFAM" id="SSF56954">
    <property type="entry name" value="Outer membrane efflux proteins (OEP)"/>
    <property type="match status" value="1"/>
</dbReference>